<dbReference type="Gene3D" id="3.40.50.300">
    <property type="entry name" value="P-loop containing nucleotide triphosphate hydrolases"/>
    <property type="match status" value="1"/>
</dbReference>
<accession>A0AAT9JAR2</accession>
<proteinExistence type="predicted"/>
<dbReference type="EMBL" id="BK067788">
    <property type="protein sequence ID" value="DBA52034.1"/>
    <property type="molecule type" value="Genomic_DNA"/>
</dbReference>
<reference evidence="1" key="1">
    <citation type="journal article" date="2024" name="Environ. Microbiol. Rep.">
        <title>Hiding in plain sight: The discovery of complete genomes of 11 hypothetical spindle-shaped viruses that putatively infect mesophilic ammonia-oxidizing archaea.</title>
        <authorList>
            <person name="Ni Y."/>
            <person name="Xu T."/>
            <person name="Yan S."/>
            <person name="Chen L."/>
            <person name="Wang Y."/>
        </authorList>
    </citation>
    <scope>NUCLEOTIDE SEQUENCE</scope>
    <source>
        <strain evidence="1">NTM1</strain>
    </source>
</reference>
<organism evidence="1">
    <name type="scientific">Nitrosopumilaceae spindle-shaped virus</name>
    <dbReference type="NCBI Taxonomy" id="3065433"/>
    <lineage>
        <taxon>Viruses</taxon>
    </lineage>
</organism>
<reference evidence="1" key="2">
    <citation type="submission" date="2024-03" db="EMBL/GenBank/DDBJ databases">
        <authorList>
            <person name="Ni Y."/>
            <person name="Xu T."/>
            <person name="Yan S."/>
            <person name="Chen L."/>
            <person name="Wang Y."/>
        </authorList>
    </citation>
    <scope>NUCLEOTIDE SEQUENCE</scope>
    <source>
        <strain evidence="1">NTM1</strain>
    </source>
</reference>
<name>A0AAT9JAR2_9VIRU</name>
<dbReference type="SUPFAM" id="SSF52540">
    <property type="entry name" value="P-loop containing nucleoside triphosphate hydrolases"/>
    <property type="match status" value="1"/>
</dbReference>
<evidence type="ECO:0000313" key="1">
    <source>
        <dbReference type="EMBL" id="DBA52034.1"/>
    </source>
</evidence>
<protein>
    <submittedName>
        <fullName evidence="1">ORF76</fullName>
    </submittedName>
</protein>
<sequence length="377" mass="43522">MVIRHVEVQLQNPDHLSKKNAPTVIKWKGCDMIRNHSLRAAITEILNTTKSLDVVKVGIVGEPSTGKTSLAKTCAHLIHKMSESLGCVPFAYREFGEEEFYDMKGTLEALDPANYILYFHDLSFLANKKAIEEVKNAVTKIRHLKNGDYKIILIYDYHYTLGLDKYLRQANFRFFTSIGSSEKENMINIVGTRYTSKIEDFEKKYVEMTSKQKCTFAFAAKGFFIYNYKNPFVVCLFFNNSSLRYVIFPVREWIDKICSICSLANKKLYFSEIPVDQFINETNKKFTEYVVRATCKLIMMENGINVYSKPIVTCKKYLYKALDKKEISLEDIATHYGFKITRTKLKKMLDGVLSDDDKTTPIDQLLPTEQLNNDITN</sequence>
<dbReference type="InterPro" id="IPR027417">
    <property type="entry name" value="P-loop_NTPase"/>
</dbReference>